<feature type="signal peptide" evidence="2">
    <location>
        <begin position="1"/>
        <end position="21"/>
    </location>
</feature>
<accession>A0ABN1JUR4</accession>
<sequence>MKTKLIFITCAFLLCGINAEAQLLKKLKKRAEQAAERTILNKTDEVVSKKTEKTIDDATSKKEKSDKKEDEDTSELEASNTALTKNTEAKKAFFKEDIIIKMHENGNLNQTQFFDANEVAVRMEDPKQPKPGFIDSEGYMYVYSEGEYQKTGIVALQSQGLMAPTMMIEAYKLPPEPFMAQFEKQQDLGVTANPFNGIVEFAFIYKPDDFRYDDFNETTQTLRGKTFTKFEYLNEPGYEGSYVLFDDQDRLVEIYTKTSEEAELIDGFGSQGQAGESLMVYDYKPVEVKLPQAREVKTVGEGLMGGVMENIVKGGNTENTNIDDDDYDSSNNKGSVKSARRSIKNHKVTVNDLPESYDFNWQLETEMTLNTRKKETIMMVFLINESASYQATKMTMGNNKNTGTTTMLFDMDLSTMVMFMDAQGTSFLQMYPIPEVKTSKESLDNYNIKKLPAKTIIGYTCEGLQFEDDRYIMKMYHTLDAKIKLTNFLNFGSQKPSDFPDMDSRVLDQFSNGLILEMDIIDKKKSKNNVNIIAKALNQQKTSIKKANYKTMDLFSGARMKKN</sequence>
<comment type="caution">
    <text evidence="4">The sequence shown here is derived from an EMBL/GenBank/DDBJ whole genome shotgun (WGS) entry which is preliminary data.</text>
</comment>
<keyword evidence="5" id="KW-1185">Reference proteome</keyword>
<protein>
    <recommendedName>
        <fullName evidence="3">DUF4412 domain-containing protein</fullName>
    </recommendedName>
</protein>
<feature type="region of interest" description="Disordered" evidence="1">
    <location>
        <begin position="315"/>
        <end position="340"/>
    </location>
</feature>
<evidence type="ECO:0000256" key="1">
    <source>
        <dbReference type="SAM" id="MobiDB-lite"/>
    </source>
</evidence>
<feature type="chain" id="PRO_5047162740" description="DUF4412 domain-containing protein" evidence="2">
    <location>
        <begin position="22"/>
        <end position="563"/>
    </location>
</feature>
<dbReference type="Proteomes" id="UP001500736">
    <property type="component" value="Unassembled WGS sequence"/>
</dbReference>
<keyword evidence="2" id="KW-0732">Signal</keyword>
<organism evidence="4 5">
    <name type="scientific">Gaetbulibacter jejuensis</name>
    <dbReference type="NCBI Taxonomy" id="584607"/>
    <lineage>
        <taxon>Bacteria</taxon>
        <taxon>Pseudomonadati</taxon>
        <taxon>Bacteroidota</taxon>
        <taxon>Flavobacteriia</taxon>
        <taxon>Flavobacteriales</taxon>
        <taxon>Flavobacteriaceae</taxon>
        <taxon>Gaetbulibacter</taxon>
    </lineage>
</organism>
<dbReference type="Pfam" id="PF14371">
    <property type="entry name" value="DUF4412"/>
    <property type="match status" value="1"/>
</dbReference>
<feature type="region of interest" description="Disordered" evidence="1">
    <location>
        <begin position="50"/>
        <end position="82"/>
    </location>
</feature>
<feature type="compositionally biased region" description="Basic and acidic residues" evidence="1">
    <location>
        <begin position="50"/>
        <end position="70"/>
    </location>
</feature>
<evidence type="ECO:0000256" key="2">
    <source>
        <dbReference type="SAM" id="SignalP"/>
    </source>
</evidence>
<name>A0ABN1JUR4_9FLAO</name>
<dbReference type="EMBL" id="BAAAGF010000004">
    <property type="protein sequence ID" value="GAA0747033.1"/>
    <property type="molecule type" value="Genomic_DNA"/>
</dbReference>
<evidence type="ECO:0000259" key="3">
    <source>
        <dbReference type="Pfam" id="PF14371"/>
    </source>
</evidence>
<evidence type="ECO:0000313" key="4">
    <source>
        <dbReference type="EMBL" id="GAA0747033.1"/>
    </source>
</evidence>
<dbReference type="RefSeq" id="WP_343798569.1">
    <property type="nucleotide sequence ID" value="NZ_BAAAGF010000004.1"/>
</dbReference>
<reference evidence="4 5" key="1">
    <citation type="journal article" date="2019" name="Int. J. Syst. Evol. Microbiol.">
        <title>The Global Catalogue of Microorganisms (GCM) 10K type strain sequencing project: providing services to taxonomists for standard genome sequencing and annotation.</title>
        <authorList>
            <consortium name="The Broad Institute Genomics Platform"/>
            <consortium name="The Broad Institute Genome Sequencing Center for Infectious Disease"/>
            <person name="Wu L."/>
            <person name="Ma J."/>
        </authorList>
    </citation>
    <scope>NUCLEOTIDE SEQUENCE [LARGE SCALE GENOMIC DNA]</scope>
    <source>
        <strain evidence="4 5">JCM 15976</strain>
    </source>
</reference>
<proteinExistence type="predicted"/>
<feature type="domain" description="DUF4412" evidence="3">
    <location>
        <begin position="366"/>
        <end position="481"/>
    </location>
</feature>
<gene>
    <name evidence="4" type="ORF">GCM10009431_23920</name>
</gene>
<evidence type="ECO:0000313" key="5">
    <source>
        <dbReference type="Proteomes" id="UP001500736"/>
    </source>
</evidence>
<dbReference type="InterPro" id="IPR025524">
    <property type="entry name" value="DUF4412"/>
</dbReference>